<dbReference type="Proteomes" id="UP001209854">
    <property type="component" value="Unassembled WGS sequence"/>
</dbReference>
<protein>
    <submittedName>
        <fullName evidence="2">AAA family ATPase</fullName>
    </submittedName>
</protein>
<evidence type="ECO:0000259" key="1">
    <source>
        <dbReference type="SMART" id="SM00382"/>
    </source>
</evidence>
<dbReference type="Gene3D" id="1.10.8.80">
    <property type="entry name" value="Magnesium chelatase subunit I, C-Terminal domain"/>
    <property type="match status" value="1"/>
</dbReference>
<dbReference type="RefSeq" id="WP_262567192.1">
    <property type="nucleotide sequence ID" value="NZ_JAPFCC010000001.1"/>
</dbReference>
<dbReference type="InterPro" id="IPR050764">
    <property type="entry name" value="CbbQ/NirQ/NorQ/GpvN"/>
</dbReference>
<keyword evidence="3" id="KW-1185">Reference proteome</keyword>
<feature type="domain" description="AAA+ ATPase" evidence="1">
    <location>
        <begin position="31"/>
        <end position="172"/>
    </location>
</feature>
<dbReference type="SUPFAM" id="SSF52540">
    <property type="entry name" value="P-loop containing nucleoside triphosphate hydrolases"/>
    <property type="match status" value="1"/>
</dbReference>
<proteinExistence type="predicted"/>
<dbReference type="InterPro" id="IPR003593">
    <property type="entry name" value="AAA+_ATPase"/>
</dbReference>
<dbReference type="CDD" id="cd00009">
    <property type="entry name" value="AAA"/>
    <property type="match status" value="1"/>
</dbReference>
<accession>A0ABT3MS59</accession>
<organism evidence="2 3">
    <name type="scientific">Endozoicomonas gorgoniicola</name>
    <dbReference type="NCBI Taxonomy" id="1234144"/>
    <lineage>
        <taxon>Bacteria</taxon>
        <taxon>Pseudomonadati</taxon>
        <taxon>Pseudomonadota</taxon>
        <taxon>Gammaproteobacteria</taxon>
        <taxon>Oceanospirillales</taxon>
        <taxon>Endozoicomonadaceae</taxon>
        <taxon>Endozoicomonas</taxon>
    </lineage>
</organism>
<dbReference type="PIRSF" id="PIRSF002849">
    <property type="entry name" value="AAA_ATPase_chaperone_MoxR_prd"/>
    <property type="match status" value="1"/>
</dbReference>
<evidence type="ECO:0000313" key="2">
    <source>
        <dbReference type="EMBL" id="MCW7552210.1"/>
    </source>
</evidence>
<dbReference type="InterPro" id="IPR041628">
    <property type="entry name" value="ChlI/MoxR_AAA_lid"/>
</dbReference>
<dbReference type="EMBL" id="JAPFCC010000001">
    <property type="protein sequence ID" value="MCW7552210.1"/>
    <property type="molecule type" value="Genomic_DNA"/>
</dbReference>
<comment type="caution">
    <text evidence="2">The sequence shown here is derived from an EMBL/GenBank/DDBJ whole genome shotgun (WGS) entry which is preliminary data.</text>
</comment>
<gene>
    <name evidence="2" type="ORF">NX722_06015</name>
</gene>
<dbReference type="Gene3D" id="3.40.50.300">
    <property type="entry name" value="P-loop containing nucleotide triphosphate hydrolases"/>
    <property type="match status" value="1"/>
</dbReference>
<dbReference type="PANTHER" id="PTHR42759:SF5">
    <property type="entry name" value="METHANOL DEHYDROGENASE REGULATOR"/>
    <property type="match status" value="1"/>
</dbReference>
<dbReference type="SMART" id="SM00382">
    <property type="entry name" value="AAA"/>
    <property type="match status" value="1"/>
</dbReference>
<dbReference type="PANTHER" id="PTHR42759">
    <property type="entry name" value="MOXR FAMILY PROTEIN"/>
    <property type="match status" value="1"/>
</dbReference>
<sequence length="299" mass="32852">MNELHQCVHGLNDLIKGKEHEVRLAVCCLLAGGHLLVEDLPGMGKTTLAHGLARVMGLDYQRIQFTSDLLPADIIGVSVYEKQTGSFRFHKGPVFTQLILADEINRASPRTQSALLEAMEERQVTVEGQTLTLPSPFFVIATQNPAAQEGTFTLPESQLDRFLMRIQLGYPDKESELSLLKGEAGRSRMHECQQVLSPSTLKSGQLQVETVHASDHFLKYLLRVVTATRLSSDFVTGLSPRASLSLLQASKAWALLHDRDYVIPEDLQAVFTAVAEHRLLSRGAGLSAKELLATVDVTG</sequence>
<name>A0ABT3MS59_9GAMM</name>
<dbReference type="Pfam" id="PF17863">
    <property type="entry name" value="AAA_lid_2"/>
    <property type="match status" value="1"/>
</dbReference>
<dbReference type="Pfam" id="PF07726">
    <property type="entry name" value="AAA_3"/>
    <property type="match status" value="1"/>
</dbReference>
<evidence type="ECO:0000313" key="3">
    <source>
        <dbReference type="Proteomes" id="UP001209854"/>
    </source>
</evidence>
<reference evidence="2 3" key="1">
    <citation type="submission" date="2022-10" db="EMBL/GenBank/DDBJ databases">
        <title>High-quality genome sequences of two octocoral-associated bacteria, Endozoicomonas euniceicola EF212 and Endozoicomonas gorgoniicola PS125.</title>
        <authorList>
            <person name="Chiou Y.-J."/>
            <person name="Chen Y.-H."/>
        </authorList>
    </citation>
    <scope>NUCLEOTIDE SEQUENCE [LARGE SCALE GENOMIC DNA]</scope>
    <source>
        <strain evidence="2 3">PS125</strain>
    </source>
</reference>
<dbReference type="InterPro" id="IPR027417">
    <property type="entry name" value="P-loop_NTPase"/>
</dbReference>
<dbReference type="InterPro" id="IPR011703">
    <property type="entry name" value="ATPase_AAA-3"/>
</dbReference>